<keyword evidence="7" id="KW-1185">Reference proteome</keyword>
<reference evidence="6 7" key="1">
    <citation type="submission" date="2019-06" db="EMBL/GenBank/DDBJ databases">
        <title>Persicimonas caeni gen. nov., sp. nov., a predatory bacterium isolated from solar saltern.</title>
        <authorList>
            <person name="Wang S."/>
        </authorList>
    </citation>
    <scope>NUCLEOTIDE SEQUENCE [LARGE SCALE GENOMIC DNA]</scope>
    <source>
        <strain evidence="6 7">YN101</strain>
    </source>
</reference>
<name>A0A4Y6PNB8_PERCE</name>
<accession>A0A4Y6PNB8</accession>
<dbReference type="GO" id="GO:0007155">
    <property type="term" value="P:cell adhesion"/>
    <property type="evidence" value="ECO:0007669"/>
    <property type="project" value="InterPro"/>
</dbReference>
<dbReference type="OrthoDB" id="9782972at2"/>
<dbReference type="InterPro" id="IPR011059">
    <property type="entry name" value="Metal-dep_hydrolase_composite"/>
</dbReference>
<dbReference type="SUPFAM" id="SSF103647">
    <property type="entry name" value="TSP type-3 repeat"/>
    <property type="match status" value="1"/>
</dbReference>
<evidence type="ECO:0000256" key="2">
    <source>
        <dbReference type="ARBA" id="ARBA00022801"/>
    </source>
</evidence>
<dbReference type="InterPro" id="IPR050287">
    <property type="entry name" value="MTA/SAH_deaminase"/>
</dbReference>
<dbReference type="AlphaFoldDB" id="A0A4Y6PNB8"/>
<dbReference type="Pfam" id="PF02412">
    <property type="entry name" value="TSP_3"/>
    <property type="match status" value="2"/>
</dbReference>
<accession>A0A5B8XZU4</accession>
<dbReference type="InterPro" id="IPR028974">
    <property type="entry name" value="TSP_type-3_rpt"/>
</dbReference>
<proteinExistence type="predicted"/>
<evidence type="ECO:0000256" key="3">
    <source>
        <dbReference type="SAM" id="MobiDB-lite"/>
    </source>
</evidence>
<dbReference type="InterPro" id="IPR003367">
    <property type="entry name" value="Thrombospondin_3-like_rpt"/>
</dbReference>
<feature type="region of interest" description="Disordered" evidence="3">
    <location>
        <begin position="26"/>
        <end position="71"/>
    </location>
</feature>
<dbReference type="CDD" id="cd04486">
    <property type="entry name" value="YhcR_OBF_like"/>
    <property type="match status" value="1"/>
</dbReference>
<organism evidence="6 7">
    <name type="scientific">Persicimonas caeni</name>
    <dbReference type="NCBI Taxonomy" id="2292766"/>
    <lineage>
        <taxon>Bacteria</taxon>
        <taxon>Deltaproteobacteria</taxon>
        <taxon>Bradymonadales</taxon>
        <taxon>Bradymonadaceae</taxon>
        <taxon>Persicimonas</taxon>
    </lineage>
</organism>
<feature type="compositionally biased region" description="Low complexity" evidence="3">
    <location>
        <begin position="26"/>
        <end position="40"/>
    </location>
</feature>
<dbReference type="EMBL" id="CP041186">
    <property type="protein sequence ID" value="QDG49713.1"/>
    <property type="molecule type" value="Genomic_DNA"/>
</dbReference>
<dbReference type="SUPFAM" id="SSF51556">
    <property type="entry name" value="Metallo-dependent hydrolases"/>
    <property type="match status" value="1"/>
</dbReference>
<dbReference type="RefSeq" id="WP_141196210.1">
    <property type="nucleotide sequence ID" value="NZ_CP041186.1"/>
</dbReference>
<evidence type="ECO:0000259" key="5">
    <source>
        <dbReference type="Pfam" id="PF01979"/>
    </source>
</evidence>
<feature type="region of interest" description="Disordered" evidence="3">
    <location>
        <begin position="530"/>
        <end position="577"/>
    </location>
</feature>
<keyword evidence="2 6" id="KW-0378">Hydrolase</keyword>
<gene>
    <name evidence="6" type="ORF">FIV42_02845</name>
</gene>
<dbReference type="Gene3D" id="2.30.40.10">
    <property type="entry name" value="Urease, subunit C, domain 1"/>
    <property type="match status" value="1"/>
</dbReference>
<feature type="region of interest" description="Disordered" evidence="3">
    <location>
        <begin position="597"/>
        <end position="632"/>
    </location>
</feature>
<feature type="signal peptide" evidence="4">
    <location>
        <begin position="1"/>
        <end position="23"/>
    </location>
</feature>
<dbReference type="GO" id="GO:0005509">
    <property type="term" value="F:calcium ion binding"/>
    <property type="evidence" value="ECO:0007669"/>
    <property type="project" value="InterPro"/>
</dbReference>
<sequence>MKPGLRRLPALLVALLLIGAGCSDDPANNNNGDMDAGDVLVDGDDMDAGDGGHDGGDADPDADSDGGTQTDNLVVCENTLDAPPADAACGTTSGTNSFVMLQGEVLAGDTIYENGQVLIDRSSGNATIACVGCDCGDEPDAADATVVSCPSSVISPGLINAHEHLGWGAGEPKPHGDERYDHRHDWREGLRGHDEIRSGGSDYSDQAVLFGELRHLMGGATSIAGSGGADGFLRNMDRNSEGLNTSVDYETFPLGDTSGTLIAEGCGYRDIPGDSVLANGIYLPHISEGIDDEAQNEYTCLSATTGGGNDVVEDNTSVIHGIGLTAADIADFGASGAELVWSARTNIDLYGNTADVVTYDKYGVTIALGTDWVLSGSMNMLRELACVDYLNQNHYNSYFTDKHLWQMATANGAQALGVGDQVGTLAEGYVADIAIFDASDRSAYRAVLGAGVQDVQLVMRGGDAIVGQPNLIQALVDSANIGDCESVDVCGDDRLVCAQNDTGYSWSDILGAGSSYDAFYCDAPPSEPSCVPMRPDEYTGMSSATDQDGDGVDDSEDSCPTIFNPKRPLDGDTQADFDGDGIGDACDTCPLNEGETCDPFDPNDRDADGTPNDTDNCPAVANPDQADSDSDDIGDACDACPDFANAGGTGCPATIYDIWDGTVEQGAKVLIQDAIVTAAGDSGVFIQYTSDAADFDGVPYSGVYIYMPDYSPMPARGDRVDVSATVSEFGSEPQLSDPDMITVNSSGNTLPAPVVLDAASVATGGANADHVGVLIRVENLTVASAPNQYGEFEVDGGLLVDDLFYEITPAPAAGDTFNALVGVLNRGFGNTKLTPRDENDVIMGPPTIEDFGPAQAYLEAGTTDVPAPGLTVTLNRAPAQTTTVDLTYSDSTIIDGPATVDVPANQDSVQVSLYALGAAGSSADVTATLTGTSMTATVTIYDDASVREVVDLTPANQTLQLDATGTATVVLNLPAPTGGQVVDISTVGEISAPNTVTVPAGQMSADFTVTAASVAGTGILTAQIGNSAATANVDVTAGPSTPCLIIGEYVEGGSFNKGIELFNCGTTDLELSDFGVCQANGSGSECDSELILPSQSLGAGAVYTLCHPSASFSCDNSTGIINHNGNDRYVIYQDDDGSGAFEPANDTVTDAFGETAVDPGEAWKDKTYRRCDFTPYYGQTTFDVLDYYTEHAKDDVSHFGTEPTAGCP</sequence>
<evidence type="ECO:0000256" key="4">
    <source>
        <dbReference type="SAM" id="SignalP"/>
    </source>
</evidence>
<evidence type="ECO:0000256" key="1">
    <source>
        <dbReference type="ARBA" id="ARBA00022729"/>
    </source>
</evidence>
<feature type="compositionally biased region" description="Acidic residues" evidence="3">
    <location>
        <begin position="547"/>
        <end position="557"/>
    </location>
</feature>
<evidence type="ECO:0000313" key="6">
    <source>
        <dbReference type="EMBL" id="QDG49713.1"/>
    </source>
</evidence>
<dbReference type="Gene3D" id="4.10.1080.10">
    <property type="entry name" value="TSP type-3 repeat"/>
    <property type="match status" value="1"/>
</dbReference>
<feature type="chain" id="PRO_5030106119" evidence="4">
    <location>
        <begin position="24"/>
        <end position="1208"/>
    </location>
</feature>
<dbReference type="GO" id="GO:0016810">
    <property type="term" value="F:hydrolase activity, acting on carbon-nitrogen (but not peptide) bonds"/>
    <property type="evidence" value="ECO:0007669"/>
    <property type="project" value="InterPro"/>
</dbReference>
<dbReference type="Proteomes" id="UP000315995">
    <property type="component" value="Chromosome"/>
</dbReference>
<keyword evidence="1 4" id="KW-0732">Signal</keyword>
<dbReference type="PANTHER" id="PTHR43794:SF11">
    <property type="entry name" value="AMIDOHYDROLASE-RELATED DOMAIN-CONTAINING PROTEIN"/>
    <property type="match status" value="1"/>
</dbReference>
<feature type="domain" description="Amidohydrolase-related" evidence="5">
    <location>
        <begin position="348"/>
        <end position="462"/>
    </location>
</feature>
<dbReference type="SUPFAM" id="SSF51338">
    <property type="entry name" value="Composite domain of metallo-dependent hydrolases"/>
    <property type="match status" value="1"/>
</dbReference>
<evidence type="ECO:0000313" key="7">
    <source>
        <dbReference type="Proteomes" id="UP000315995"/>
    </source>
</evidence>
<dbReference type="Pfam" id="PF01979">
    <property type="entry name" value="Amidohydro_1"/>
    <property type="match status" value="1"/>
</dbReference>
<dbReference type="PROSITE" id="PS51257">
    <property type="entry name" value="PROKAR_LIPOPROTEIN"/>
    <property type="match status" value="1"/>
</dbReference>
<dbReference type="PANTHER" id="PTHR43794">
    <property type="entry name" value="AMINOHYDROLASE SSNA-RELATED"/>
    <property type="match status" value="1"/>
</dbReference>
<protein>
    <submittedName>
        <fullName evidence="6">Amidohydrolase family protein</fullName>
    </submittedName>
</protein>
<dbReference type="InterPro" id="IPR032466">
    <property type="entry name" value="Metal_Hydrolase"/>
</dbReference>
<dbReference type="Gene3D" id="3.20.20.140">
    <property type="entry name" value="Metal-dependent hydrolases"/>
    <property type="match status" value="2"/>
</dbReference>
<dbReference type="InterPro" id="IPR006680">
    <property type="entry name" value="Amidohydro-rel"/>
</dbReference>